<dbReference type="SUPFAM" id="SSF160909">
    <property type="entry name" value="ATP12-like"/>
    <property type="match status" value="1"/>
</dbReference>
<dbReference type="InterPro" id="IPR042272">
    <property type="entry name" value="ATP12_ATP_synth-F1-assembly_N"/>
</dbReference>
<feature type="region of interest" description="Disordered" evidence="1">
    <location>
        <begin position="27"/>
        <end position="60"/>
    </location>
</feature>
<sequence>MASSMVTKTLKTLNRYALTALTSTNRQLSVSPASRKSEDDAASCTFSSGGHDRSKHSETLKTPWKRNLKCPTLALAKAIAAEWEYQQSDGIRPFTMPLMKLACTALERVPNPGLSPLCTQVFSAGNRRRVWVEAVENVLKKTDDCELVAIDAIASAAHSLKQLAFFAVS</sequence>
<organism evidence="2 3">
    <name type="scientific">Striga hermonthica</name>
    <name type="common">Purple witchweed</name>
    <name type="synonym">Buchnera hermonthica</name>
    <dbReference type="NCBI Taxonomy" id="68872"/>
    <lineage>
        <taxon>Eukaryota</taxon>
        <taxon>Viridiplantae</taxon>
        <taxon>Streptophyta</taxon>
        <taxon>Embryophyta</taxon>
        <taxon>Tracheophyta</taxon>
        <taxon>Spermatophyta</taxon>
        <taxon>Magnoliopsida</taxon>
        <taxon>eudicotyledons</taxon>
        <taxon>Gunneridae</taxon>
        <taxon>Pentapetalae</taxon>
        <taxon>asterids</taxon>
        <taxon>lamiids</taxon>
        <taxon>Lamiales</taxon>
        <taxon>Orobanchaceae</taxon>
        <taxon>Buchnereae</taxon>
        <taxon>Striga</taxon>
    </lineage>
</organism>
<dbReference type="PANTHER" id="PTHR21013">
    <property type="entry name" value="ATP SYNTHASE MITOCHONDRIAL F1 COMPLEX ASSEMBLY FACTOR 2/ATP12 PROTEIN, MITOCHONDRIAL PRECURSOR"/>
    <property type="match status" value="1"/>
</dbReference>
<dbReference type="EMBL" id="CACSLK010020336">
    <property type="protein sequence ID" value="CAA0820145.1"/>
    <property type="molecule type" value="Genomic_DNA"/>
</dbReference>
<dbReference type="Gene3D" id="3.30.2180.10">
    <property type="entry name" value="ATP12-like"/>
    <property type="match status" value="1"/>
</dbReference>
<protein>
    <submittedName>
        <fullName evidence="2">ATP12 protein-related</fullName>
    </submittedName>
</protein>
<keyword evidence="3" id="KW-1185">Reference proteome</keyword>
<evidence type="ECO:0000313" key="3">
    <source>
        <dbReference type="Proteomes" id="UP001153555"/>
    </source>
</evidence>
<dbReference type="OrthoDB" id="5673at2759"/>
<dbReference type="InterPro" id="IPR011419">
    <property type="entry name" value="ATP12_ATP_synth-F1-assembly"/>
</dbReference>
<dbReference type="GO" id="GO:0033615">
    <property type="term" value="P:mitochondrial proton-transporting ATP synthase complex assembly"/>
    <property type="evidence" value="ECO:0007669"/>
    <property type="project" value="TreeGrafter"/>
</dbReference>
<dbReference type="PANTHER" id="PTHR21013:SF10">
    <property type="entry name" value="ATP SYNTHASE MITOCHONDRIAL F1 COMPLEX ASSEMBLY FACTOR 2"/>
    <property type="match status" value="1"/>
</dbReference>
<dbReference type="Pfam" id="PF07542">
    <property type="entry name" value="ATP12"/>
    <property type="match status" value="1"/>
</dbReference>
<dbReference type="GO" id="GO:0005739">
    <property type="term" value="C:mitochondrion"/>
    <property type="evidence" value="ECO:0007669"/>
    <property type="project" value="TreeGrafter"/>
</dbReference>
<reference evidence="2" key="1">
    <citation type="submission" date="2019-12" db="EMBL/GenBank/DDBJ databases">
        <authorList>
            <person name="Scholes J."/>
        </authorList>
    </citation>
    <scope>NUCLEOTIDE SEQUENCE</scope>
</reference>
<dbReference type="Proteomes" id="UP001153555">
    <property type="component" value="Unassembled WGS sequence"/>
</dbReference>
<accession>A0A9N7R8B3</accession>
<comment type="caution">
    <text evidence="2">The sequence shown here is derived from an EMBL/GenBank/DDBJ whole genome shotgun (WGS) entry which is preliminary data.</text>
</comment>
<evidence type="ECO:0000313" key="2">
    <source>
        <dbReference type="EMBL" id="CAA0820145.1"/>
    </source>
</evidence>
<feature type="compositionally biased region" description="Basic and acidic residues" evidence="1">
    <location>
        <begin position="50"/>
        <end position="59"/>
    </location>
</feature>
<proteinExistence type="predicted"/>
<dbReference type="AlphaFoldDB" id="A0A9N7R8B3"/>
<name>A0A9N7R8B3_STRHE</name>
<evidence type="ECO:0000256" key="1">
    <source>
        <dbReference type="SAM" id="MobiDB-lite"/>
    </source>
</evidence>
<gene>
    <name evidence="2" type="ORF">SHERM_01383</name>
</gene>